<feature type="compositionally biased region" description="Basic residues" evidence="5">
    <location>
        <begin position="8"/>
        <end position="20"/>
    </location>
</feature>
<evidence type="ECO:0000313" key="6">
    <source>
        <dbReference type="EMBL" id="VVC88579.1"/>
    </source>
</evidence>
<dbReference type="PANTHER" id="PTHR13026">
    <property type="entry name" value="NNP-1 PROTEIN NOVEL NUCLEAR PROTEIN 1 NOP52"/>
    <property type="match status" value="1"/>
</dbReference>
<keyword evidence="7" id="KW-1185">Reference proteome</keyword>
<evidence type="ECO:0000256" key="2">
    <source>
        <dbReference type="ARBA" id="ARBA00006374"/>
    </source>
</evidence>
<feature type="region of interest" description="Disordered" evidence="5">
    <location>
        <begin position="1"/>
        <end position="20"/>
    </location>
</feature>
<dbReference type="AlphaFoldDB" id="A0A5E4PR50"/>
<dbReference type="GO" id="GO:0005634">
    <property type="term" value="C:nucleus"/>
    <property type="evidence" value="ECO:0007669"/>
    <property type="project" value="UniProtKB-SubCell"/>
</dbReference>
<dbReference type="InterPro" id="IPR010301">
    <property type="entry name" value="RRP1"/>
</dbReference>
<evidence type="ECO:0000256" key="4">
    <source>
        <dbReference type="ARBA" id="ARBA00023242"/>
    </source>
</evidence>
<dbReference type="GO" id="GO:0030688">
    <property type="term" value="C:preribosome, small subunit precursor"/>
    <property type="evidence" value="ECO:0007669"/>
    <property type="project" value="InterPro"/>
</dbReference>
<sequence length="144" mass="17140">MKSVDKKNIKKQKLKKKPMVKPKKEKVLVVAQEFKFALLLSGNDKKTRDRVLKSLKKWLTNCFDKNYAFKEDDFIRVWKGLFYAMWMSDKPLVQEDLCESIANTLDLFPNDQFKYAVLMTKAGFKVLALEWYGLDQHRYDKFLM</sequence>
<comment type="subcellular location">
    <subcellularLocation>
        <location evidence="1">Nucleus</location>
    </subcellularLocation>
</comment>
<evidence type="ECO:0000256" key="3">
    <source>
        <dbReference type="ARBA" id="ARBA00022552"/>
    </source>
</evidence>
<accession>A0A5E4PR50</accession>
<keyword evidence="3" id="KW-0698">rRNA processing</keyword>
<proteinExistence type="inferred from homology"/>
<reference evidence="6 7" key="1">
    <citation type="submission" date="2017-07" db="EMBL/GenBank/DDBJ databases">
        <authorList>
            <person name="Talla V."/>
            <person name="Backstrom N."/>
        </authorList>
    </citation>
    <scope>NUCLEOTIDE SEQUENCE [LARGE SCALE GENOMIC DNA]</scope>
</reference>
<comment type="similarity">
    <text evidence="2">Belongs to the RRP1 family.</text>
</comment>
<dbReference type="PANTHER" id="PTHR13026:SF0">
    <property type="entry name" value="RIBOSOMAL RNA PROCESSING 1B"/>
    <property type="match status" value="1"/>
</dbReference>
<protein>
    <submittedName>
        <fullName evidence="6">Uncharacterized protein</fullName>
    </submittedName>
</protein>
<dbReference type="Pfam" id="PF05997">
    <property type="entry name" value="Nop52"/>
    <property type="match status" value="1"/>
</dbReference>
<organism evidence="6 7">
    <name type="scientific">Leptidea sinapis</name>
    <dbReference type="NCBI Taxonomy" id="189913"/>
    <lineage>
        <taxon>Eukaryota</taxon>
        <taxon>Metazoa</taxon>
        <taxon>Ecdysozoa</taxon>
        <taxon>Arthropoda</taxon>
        <taxon>Hexapoda</taxon>
        <taxon>Insecta</taxon>
        <taxon>Pterygota</taxon>
        <taxon>Neoptera</taxon>
        <taxon>Endopterygota</taxon>
        <taxon>Lepidoptera</taxon>
        <taxon>Glossata</taxon>
        <taxon>Ditrysia</taxon>
        <taxon>Papilionoidea</taxon>
        <taxon>Pieridae</taxon>
        <taxon>Dismorphiinae</taxon>
        <taxon>Leptidea</taxon>
    </lineage>
</organism>
<evidence type="ECO:0000256" key="1">
    <source>
        <dbReference type="ARBA" id="ARBA00004123"/>
    </source>
</evidence>
<evidence type="ECO:0000256" key="5">
    <source>
        <dbReference type="SAM" id="MobiDB-lite"/>
    </source>
</evidence>
<gene>
    <name evidence="6" type="ORF">LSINAPIS_LOCUS1918</name>
</gene>
<dbReference type="EMBL" id="FZQP02000354">
    <property type="protein sequence ID" value="VVC88579.1"/>
    <property type="molecule type" value="Genomic_DNA"/>
</dbReference>
<name>A0A5E4PR50_9NEOP</name>
<dbReference type="Proteomes" id="UP000324832">
    <property type="component" value="Unassembled WGS sequence"/>
</dbReference>
<evidence type="ECO:0000313" key="7">
    <source>
        <dbReference type="Proteomes" id="UP000324832"/>
    </source>
</evidence>
<feature type="non-terminal residue" evidence="6">
    <location>
        <position position="144"/>
    </location>
</feature>
<keyword evidence="4" id="KW-0539">Nucleus</keyword>
<dbReference type="GO" id="GO:0006364">
    <property type="term" value="P:rRNA processing"/>
    <property type="evidence" value="ECO:0007669"/>
    <property type="project" value="UniProtKB-KW"/>
</dbReference>